<keyword evidence="4" id="KW-0804">Transcription</keyword>
<reference evidence="10" key="1">
    <citation type="submission" date="2016-03" db="EMBL/GenBank/DDBJ databases">
        <authorList>
            <person name="Devillers H."/>
        </authorList>
    </citation>
    <scope>NUCLEOTIDE SEQUENCE [LARGE SCALE GENOMIC DNA]</scope>
</reference>
<evidence type="ECO:0000256" key="3">
    <source>
        <dbReference type="ARBA" id="ARBA00023125"/>
    </source>
</evidence>
<dbReference type="PANTHER" id="PTHR13044">
    <property type="entry name" value="ACTIVATING TRANSCRIPTION FACTOR ATF 4/5"/>
    <property type="match status" value="1"/>
</dbReference>
<keyword evidence="2" id="KW-0805">Transcription regulation</keyword>
<dbReference type="InterPro" id="IPR046347">
    <property type="entry name" value="bZIP_sf"/>
</dbReference>
<dbReference type="GO" id="GO:0061629">
    <property type="term" value="F:RNA polymerase II-specific DNA-binding transcription factor binding"/>
    <property type="evidence" value="ECO:0007669"/>
    <property type="project" value="EnsemblFungi"/>
</dbReference>
<gene>
    <name evidence="9" type="ORF">LADA_0B05754G</name>
</gene>
<dbReference type="STRING" id="1266660.A0A1G4ITB2"/>
<accession>A0A1G4ITB2</accession>
<feature type="region of interest" description="Disordered" evidence="7">
    <location>
        <begin position="1"/>
        <end position="78"/>
    </location>
</feature>
<keyword evidence="5" id="KW-0539">Nucleus</keyword>
<keyword evidence="3" id="KW-0238">DNA-binding</keyword>
<evidence type="ECO:0000256" key="1">
    <source>
        <dbReference type="ARBA" id="ARBA00004123"/>
    </source>
</evidence>
<evidence type="ECO:0000313" key="9">
    <source>
        <dbReference type="EMBL" id="SCU80217.1"/>
    </source>
</evidence>
<dbReference type="Gene3D" id="1.20.5.170">
    <property type="match status" value="1"/>
</dbReference>
<keyword evidence="10" id="KW-1185">Reference proteome</keyword>
<dbReference type="GO" id="GO:0089713">
    <property type="term" value="C:Cbf1-Met4-Met28 complex"/>
    <property type="evidence" value="ECO:0007669"/>
    <property type="project" value="EnsemblFungi"/>
</dbReference>
<feature type="domain" description="BZIP" evidence="8">
    <location>
        <begin position="179"/>
        <end position="193"/>
    </location>
</feature>
<protein>
    <submittedName>
        <fullName evidence="9">LADA_0B05754g1_1</fullName>
    </submittedName>
</protein>
<evidence type="ECO:0000256" key="2">
    <source>
        <dbReference type="ARBA" id="ARBA00023015"/>
    </source>
</evidence>
<dbReference type="GO" id="GO:0031335">
    <property type="term" value="P:regulation of sulfur amino acid metabolic process"/>
    <property type="evidence" value="ECO:0007669"/>
    <property type="project" value="EnsemblFungi"/>
</dbReference>
<sequence length="257" mass="28756">MPLHDGLLTGPSMASADSTGSREPPTSQQYQEKFQNLYTRLINQSSSEDSSEDEAAGTNESSAKPPGGASPVEPVNAGPTAANAISAASLVNVKGENTDLSRQLHDLISSNSELGSRLLSLLLVSSGNAKEIIYAVNKGDLDGLKKLDLKNPQLEQQSKVTTRYTEQELNEFKKVELEKRRKNTEASARFRVRKKQRQHEKAEKLKQLNAQISELYGTIDKLLEENKFWKERLEEMNERKSREMLESIKKRRLVEEG</sequence>
<evidence type="ECO:0000313" key="10">
    <source>
        <dbReference type="Proteomes" id="UP000190274"/>
    </source>
</evidence>
<evidence type="ECO:0000256" key="6">
    <source>
        <dbReference type="SAM" id="Coils"/>
    </source>
</evidence>
<proteinExistence type="predicted"/>
<dbReference type="EMBL" id="LT598456">
    <property type="protein sequence ID" value="SCU80217.1"/>
    <property type="molecule type" value="Genomic_DNA"/>
</dbReference>
<organism evidence="9 10">
    <name type="scientific">Lachancea dasiensis</name>
    <dbReference type="NCBI Taxonomy" id="1072105"/>
    <lineage>
        <taxon>Eukaryota</taxon>
        <taxon>Fungi</taxon>
        <taxon>Dikarya</taxon>
        <taxon>Ascomycota</taxon>
        <taxon>Saccharomycotina</taxon>
        <taxon>Saccharomycetes</taxon>
        <taxon>Saccharomycetales</taxon>
        <taxon>Saccharomycetaceae</taxon>
        <taxon>Lachancea</taxon>
    </lineage>
</organism>
<evidence type="ECO:0000256" key="5">
    <source>
        <dbReference type="ARBA" id="ARBA00023242"/>
    </source>
</evidence>
<name>A0A1G4ITB2_9SACH</name>
<dbReference type="GO" id="GO:0000977">
    <property type="term" value="F:RNA polymerase II transcription regulatory region sequence-specific DNA binding"/>
    <property type="evidence" value="ECO:0007669"/>
    <property type="project" value="TreeGrafter"/>
</dbReference>
<dbReference type="OrthoDB" id="1939598at2759"/>
<evidence type="ECO:0000259" key="8">
    <source>
        <dbReference type="PROSITE" id="PS00036"/>
    </source>
</evidence>
<dbReference type="SUPFAM" id="SSF57959">
    <property type="entry name" value="Leucine zipper domain"/>
    <property type="match status" value="1"/>
</dbReference>
<evidence type="ECO:0000256" key="7">
    <source>
        <dbReference type="SAM" id="MobiDB-lite"/>
    </source>
</evidence>
<comment type="subcellular location">
    <subcellularLocation>
        <location evidence="1">Nucleus</location>
    </subcellularLocation>
</comment>
<dbReference type="GO" id="GO:0005634">
    <property type="term" value="C:nucleus"/>
    <property type="evidence" value="ECO:0007669"/>
    <property type="project" value="UniProtKB-SubCell"/>
</dbReference>
<dbReference type="Pfam" id="PF07716">
    <property type="entry name" value="bZIP_2"/>
    <property type="match status" value="1"/>
</dbReference>
<feature type="coiled-coil region" evidence="6">
    <location>
        <begin position="205"/>
        <end position="250"/>
    </location>
</feature>
<evidence type="ECO:0000256" key="4">
    <source>
        <dbReference type="ARBA" id="ARBA00023163"/>
    </source>
</evidence>
<dbReference type="GO" id="GO:0001228">
    <property type="term" value="F:DNA-binding transcription activator activity, RNA polymerase II-specific"/>
    <property type="evidence" value="ECO:0007669"/>
    <property type="project" value="TreeGrafter"/>
</dbReference>
<dbReference type="Proteomes" id="UP000190274">
    <property type="component" value="Chromosome B"/>
</dbReference>
<dbReference type="AlphaFoldDB" id="A0A1G4ITB2"/>
<keyword evidence="6" id="KW-0175">Coiled coil</keyword>
<dbReference type="PANTHER" id="PTHR13044:SF45">
    <property type="entry name" value="TRANSCRIPTIONAL ACTIVATOR OF SULFUR METABOLISM MET28"/>
    <property type="match status" value="1"/>
</dbReference>
<feature type="compositionally biased region" description="Polar residues" evidence="7">
    <location>
        <begin position="15"/>
        <end position="44"/>
    </location>
</feature>
<dbReference type="InterPro" id="IPR004827">
    <property type="entry name" value="bZIP"/>
</dbReference>
<dbReference type="PROSITE" id="PS00036">
    <property type="entry name" value="BZIP_BASIC"/>
    <property type="match status" value="1"/>
</dbReference>
<dbReference type="CDD" id="cd14705">
    <property type="entry name" value="bZIP_Zip1"/>
    <property type="match status" value="1"/>
</dbReference>